<evidence type="ECO:0000313" key="1">
    <source>
        <dbReference type="EMBL" id="ABD32264.2"/>
    </source>
</evidence>
<organism evidence="1">
    <name type="scientific">Medicago truncatula</name>
    <name type="common">Barrel medic</name>
    <name type="synonym">Medicago tribuloides</name>
    <dbReference type="NCBI Taxonomy" id="3880"/>
    <lineage>
        <taxon>Eukaryota</taxon>
        <taxon>Viridiplantae</taxon>
        <taxon>Streptophyta</taxon>
        <taxon>Embryophyta</taxon>
        <taxon>Tracheophyta</taxon>
        <taxon>Spermatophyta</taxon>
        <taxon>Magnoliopsida</taxon>
        <taxon>eudicotyledons</taxon>
        <taxon>Gunneridae</taxon>
        <taxon>Pentapetalae</taxon>
        <taxon>rosids</taxon>
        <taxon>fabids</taxon>
        <taxon>Fabales</taxon>
        <taxon>Fabaceae</taxon>
        <taxon>Papilionoideae</taxon>
        <taxon>50 kb inversion clade</taxon>
        <taxon>NPAAA clade</taxon>
        <taxon>Hologalegina</taxon>
        <taxon>IRL clade</taxon>
        <taxon>Trifolieae</taxon>
        <taxon>Medicago</taxon>
    </lineage>
</organism>
<dbReference type="AlphaFoldDB" id="Q2HUX0"/>
<name>Q2HUX0_MEDTR</name>
<keyword evidence="1" id="KW-0695">RNA-directed DNA polymerase</keyword>
<dbReference type="PANTHER" id="PTHR33116:SF80">
    <property type="entry name" value="REVERSE TRANSCRIPTASE ZINC-BINDING DOMAIN-CONTAINING PROTEIN"/>
    <property type="match status" value="1"/>
</dbReference>
<protein>
    <submittedName>
        <fullName evidence="1">RNA-directed DNA polymerase, putative</fullName>
    </submittedName>
</protein>
<accession>Q2HUX0</accession>
<dbReference type="PANTHER" id="PTHR33116">
    <property type="entry name" value="REVERSE TRANSCRIPTASE ZINC-BINDING DOMAIN-CONTAINING PROTEIN-RELATED-RELATED"/>
    <property type="match status" value="1"/>
</dbReference>
<keyword evidence="1" id="KW-0808">Transferase</keyword>
<dbReference type="GO" id="GO:0003964">
    <property type="term" value="F:RNA-directed DNA polymerase activity"/>
    <property type="evidence" value="ECO:0007669"/>
    <property type="project" value="UniProtKB-KW"/>
</dbReference>
<dbReference type="EMBL" id="AC149040">
    <property type="protein sequence ID" value="ABD32264.2"/>
    <property type="molecule type" value="Genomic_DNA"/>
</dbReference>
<reference evidence="1" key="2">
    <citation type="submission" date="2007-03" db="EMBL/GenBank/DDBJ databases">
        <authorList>
            <consortium name="The International Medicago Genome Annotation Group"/>
        </authorList>
    </citation>
    <scope>NUCLEOTIDE SEQUENCE</scope>
</reference>
<reference evidence="1" key="1">
    <citation type="submission" date="2004-06" db="EMBL/GenBank/DDBJ databases">
        <authorList>
            <person name="Town C.D."/>
        </authorList>
    </citation>
    <scope>NUCLEOTIDE SEQUENCE</scope>
</reference>
<proteinExistence type="predicted"/>
<keyword evidence="1" id="KW-0548">Nucleotidyltransferase</keyword>
<gene>
    <name evidence="1" type="ORF">MtrDRAFT_AC149040g41v2</name>
</gene>
<sequence>MVNPNKSTVFAGSISVSKLNQLINIIGFNHGTLPFTYLGVPIFKGKPKVIHLQPIVDKIIAKLSTWKASLLSIAGRVQMVKSVIQSMLTHSITVYNWPTSLLKDLEKSIKNFIWSGDTSKRKLVTVAWKKLCRPFDQGGLRIRSLIQLNSASNLKLCWNIY</sequence>